<evidence type="ECO:0000256" key="2">
    <source>
        <dbReference type="ARBA" id="ARBA00022723"/>
    </source>
</evidence>
<keyword evidence="2 4" id="KW-0479">Metal-binding</keyword>
<dbReference type="GO" id="GO:0009055">
    <property type="term" value="F:electron transfer activity"/>
    <property type="evidence" value="ECO:0007669"/>
    <property type="project" value="InterPro"/>
</dbReference>
<dbReference type="eggNOG" id="COG2010">
    <property type="taxonomic scope" value="Bacteria"/>
</dbReference>
<dbReference type="EMBL" id="CP000321">
    <property type="protein sequence ID" value="ABE64977.1"/>
    <property type="molecule type" value="Genomic_DNA"/>
</dbReference>
<evidence type="ECO:0000256" key="1">
    <source>
        <dbReference type="ARBA" id="ARBA00022617"/>
    </source>
</evidence>
<feature type="domain" description="Cytochrome c" evidence="6">
    <location>
        <begin position="68"/>
        <end position="152"/>
    </location>
</feature>
<evidence type="ECO:0000256" key="4">
    <source>
        <dbReference type="PROSITE-ProRule" id="PRU00433"/>
    </source>
</evidence>
<gene>
    <name evidence="7" type="ordered locus">Nham_4387</name>
</gene>
<dbReference type="GO" id="GO:0046872">
    <property type="term" value="F:metal ion binding"/>
    <property type="evidence" value="ECO:0007669"/>
    <property type="project" value="UniProtKB-KW"/>
</dbReference>
<keyword evidence="3 4" id="KW-0408">Iron</keyword>
<evidence type="ECO:0000259" key="6">
    <source>
        <dbReference type="PROSITE" id="PS51007"/>
    </source>
</evidence>
<feature type="compositionally biased region" description="Basic and acidic residues" evidence="5">
    <location>
        <begin position="180"/>
        <end position="206"/>
    </location>
</feature>
<protein>
    <submittedName>
        <fullName evidence="7">Cytochrome c family protein</fullName>
    </submittedName>
</protein>
<evidence type="ECO:0000256" key="3">
    <source>
        <dbReference type="ARBA" id="ARBA00023004"/>
    </source>
</evidence>
<geneLocation type="plasmid" evidence="8">
    <name>pNITHX2</name>
</geneLocation>
<dbReference type="OrthoDB" id="9773456at2"/>
<organism evidence="7 8">
    <name type="scientific">Nitrobacter hamburgensis (strain DSM 10229 / NCIMB 13809 / X14)</name>
    <dbReference type="NCBI Taxonomy" id="323097"/>
    <lineage>
        <taxon>Bacteria</taxon>
        <taxon>Pseudomonadati</taxon>
        <taxon>Pseudomonadota</taxon>
        <taxon>Alphaproteobacteria</taxon>
        <taxon>Hyphomicrobiales</taxon>
        <taxon>Nitrobacteraceae</taxon>
        <taxon>Nitrobacter</taxon>
    </lineage>
</organism>
<keyword evidence="1 4" id="KW-0349">Heme</keyword>
<evidence type="ECO:0000313" key="7">
    <source>
        <dbReference type="EMBL" id="ABE64977.1"/>
    </source>
</evidence>
<dbReference type="InterPro" id="IPR009056">
    <property type="entry name" value="Cyt_c-like_dom"/>
</dbReference>
<sequence length="206" mass="22123">MTKLVGAAILAVVIALAGAGAFVFSGVYDVGADTPHWTLTRKIMEIVRDRAIAVRAKDIQVPDLTGEQLILKGAGQYAAMCADCHLAPGKSESEIRPGLYPKPPKLSEHPFDPKTVFWVTKHGLKMSGMPAWGLGHNDATLWSIVAFVGKLSGMSAQQYKDIVAKAPPDEEMESMGQGDGHTHAGGHHEHNAEPSKEVSPKPDHHH</sequence>
<dbReference type="KEGG" id="nha:Nham_4387"/>
<name>Q1QFM0_NITHX</name>
<keyword evidence="7" id="KW-0614">Plasmid</keyword>
<dbReference type="InterPro" id="IPR036909">
    <property type="entry name" value="Cyt_c-like_dom_sf"/>
</dbReference>
<evidence type="ECO:0000313" key="8">
    <source>
        <dbReference type="Proteomes" id="UP000001953"/>
    </source>
</evidence>
<dbReference type="GO" id="GO:0020037">
    <property type="term" value="F:heme binding"/>
    <property type="evidence" value="ECO:0007669"/>
    <property type="project" value="InterPro"/>
</dbReference>
<accession>Q1QFM0</accession>
<keyword evidence="8" id="KW-1185">Reference proteome</keyword>
<feature type="region of interest" description="Disordered" evidence="5">
    <location>
        <begin position="167"/>
        <end position="206"/>
    </location>
</feature>
<dbReference type="Proteomes" id="UP000001953">
    <property type="component" value="Plasmid 2"/>
</dbReference>
<dbReference type="AlphaFoldDB" id="Q1QFM0"/>
<dbReference type="Pfam" id="PF13442">
    <property type="entry name" value="Cytochrome_CBB3"/>
    <property type="match status" value="1"/>
</dbReference>
<evidence type="ECO:0000256" key="5">
    <source>
        <dbReference type="SAM" id="MobiDB-lite"/>
    </source>
</evidence>
<dbReference type="SUPFAM" id="SSF46626">
    <property type="entry name" value="Cytochrome c"/>
    <property type="match status" value="1"/>
</dbReference>
<dbReference type="Gene3D" id="1.10.760.10">
    <property type="entry name" value="Cytochrome c-like domain"/>
    <property type="match status" value="1"/>
</dbReference>
<dbReference type="PROSITE" id="PS51007">
    <property type="entry name" value="CYTC"/>
    <property type="match status" value="1"/>
</dbReference>
<reference evidence="8" key="1">
    <citation type="submission" date="2006-03" db="EMBL/GenBank/DDBJ databases">
        <title>Complete sequence of plasmid 2 of Nitrobacter hamburgensis X14.</title>
        <authorList>
            <consortium name="US DOE Joint Genome Institute"/>
            <person name="Copeland A."/>
            <person name="Lucas S."/>
            <person name="Lapidus A."/>
            <person name="Barry K."/>
            <person name="Detter J.C."/>
            <person name="Glavina del Rio T."/>
            <person name="Hammon N."/>
            <person name="Israni S."/>
            <person name="Dalin E."/>
            <person name="Tice H."/>
            <person name="Pitluck S."/>
            <person name="Chain P."/>
            <person name="Malfatti S."/>
            <person name="Shin M."/>
            <person name="Vergez L."/>
            <person name="Schmutz J."/>
            <person name="Larimer F."/>
            <person name="Land M."/>
            <person name="Hauser L."/>
            <person name="Kyrpides N."/>
            <person name="Ivanova N."/>
            <person name="Ward B."/>
            <person name="Arp D."/>
            <person name="Klotz M."/>
            <person name="Stein L."/>
            <person name="O'Mullan G."/>
            <person name="Starkenburg S."/>
            <person name="Sayavedra L."/>
            <person name="Poret-Peterson A.T."/>
            <person name="Gentry M.E."/>
            <person name="Bruce D."/>
            <person name="Richardson P."/>
        </authorList>
    </citation>
    <scope>NUCLEOTIDE SEQUENCE [LARGE SCALE GENOMIC DNA]</scope>
    <source>
        <strain evidence="8">DSM 10229 / NCIMB 13809 / X14</strain>
        <plasmid evidence="8">Plasmid pNITHX2</plasmid>
    </source>
</reference>
<proteinExistence type="predicted"/>
<dbReference type="RefSeq" id="WP_011505169.1">
    <property type="nucleotide sequence ID" value="NC_007960.1"/>
</dbReference>
<dbReference type="HOGENOM" id="CLU_089635_1_0_5"/>